<dbReference type="GO" id="GO:0071949">
    <property type="term" value="F:FAD binding"/>
    <property type="evidence" value="ECO:0007669"/>
    <property type="project" value="InterPro"/>
</dbReference>
<dbReference type="InterPro" id="IPR016169">
    <property type="entry name" value="FAD-bd_PCMH_sub2"/>
</dbReference>
<dbReference type="Gene3D" id="3.30.70.3450">
    <property type="match status" value="1"/>
</dbReference>
<dbReference type="Pfam" id="PF01565">
    <property type="entry name" value="FAD_binding_4"/>
    <property type="match status" value="1"/>
</dbReference>
<feature type="binding site" evidence="5">
    <location>
        <position position="414"/>
    </location>
    <ligand>
        <name>substrate</name>
    </ligand>
</feature>
<reference evidence="9" key="1">
    <citation type="submission" date="2024-03" db="EMBL/GenBank/DDBJ databases">
        <title>Deinococcus weizhi sp. nov., isolated from human skin.</title>
        <authorList>
            <person name="Wei Z."/>
            <person name="Tian F."/>
            <person name="Yang C."/>
            <person name="Xin L.T."/>
            <person name="Wen Z.J."/>
            <person name="Lan K.C."/>
            <person name="Yu L."/>
            <person name="Zhe W."/>
            <person name="Dan F.D."/>
            <person name="Jun W."/>
            <person name="Rui Z."/>
            <person name="Yong X.J."/>
            <person name="Ting Y."/>
            <person name="Wei X."/>
            <person name="Xu Z.G."/>
            <person name="Xin Z."/>
            <person name="Dong F.G."/>
            <person name="Ni X.M."/>
            <person name="Zheng M.G."/>
            <person name="Chun Y."/>
            <person name="Qian W.X."/>
        </authorList>
    </citation>
    <scope>NUCLEOTIDE SEQUENCE</scope>
    <source>
        <strain evidence="9">VB142</strain>
    </source>
</reference>
<keyword evidence="2" id="KW-0285">Flavoprotein</keyword>
<dbReference type="Pfam" id="PF02913">
    <property type="entry name" value="FAD-oxidase_C"/>
    <property type="match status" value="1"/>
</dbReference>
<dbReference type="PANTHER" id="PTHR46568">
    <property type="entry name" value="ALKYLDIHYDROXYACETONEPHOSPHATE SYNTHASE, PEROXISOMAL"/>
    <property type="match status" value="1"/>
</dbReference>
<feature type="active site" description="Proton donor/acceptor" evidence="4">
    <location>
        <position position="475"/>
    </location>
</feature>
<feature type="site" description="Important for enzyme activity" evidence="7">
    <location>
        <position position="328"/>
    </location>
</feature>
<dbReference type="InterPro" id="IPR006094">
    <property type="entry name" value="Oxid_FAD_bind_N"/>
</dbReference>
<evidence type="ECO:0000256" key="1">
    <source>
        <dbReference type="ARBA" id="ARBA00008000"/>
    </source>
</evidence>
<dbReference type="InterPro" id="IPR004113">
    <property type="entry name" value="FAD-bd_oxidored_4_C"/>
</dbReference>
<gene>
    <name evidence="9" type="ORF">WDJ50_14410</name>
</gene>
<dbReference type="InterPro" id="IPR016171">
    <property type="entry name" value="Vanillyl_alc_oxidase_C-sub2"/>
</dbReference>
<dbReference type="Gene3D" id="3.30.465.10">
    <property type="match status" value="1"/>
</dbReference>
<comment type="cofactor">
    <cofactor evidence="6">
        <name>FAD</name>
        <dbReference type="ChEBI" id="CHEBI:57692"/>
    </cofactor>
</comment>
<dbReference type="InterPro" id="IPR016166">
    <property type="entry name" value="FAD-bd_PCMH"/>
</dbReference>
<evidence type="ECO:0000256" key="4">
    <source>
        <dbReference type="PIRSR" id="PIRSR625650-1"/>
    </source>
</evidence>
<keyword evidence="3 6" id="KW-0274">FAD</keyword>
<dbReference type="PROSITE" id="PS51387">
    <property type="entry name" value="FAD_PCMH"/>
    <property type="match status" value="1"/>
</dbReference>
<proteinExistence type="inferred from homology"/>
<dbReference type="RefSeq" id="WP_339097732.1">
    <property type="nucleotide sequence ID" value="NZ_CP149783.1"/>
</dbReference>
<dbReference type="InterPro" id="IPR025650">
    <property type="entry name" value="Alkyl-DHAP_Synthase"/>
</dbReference>
<dbReference type="EMBL" id="CP149783">
    <property type="protein sequence ID" value="WYF46264.1"/>
    <property type="molecule type" value="Genomic_DNA"/>
</dbReference>
<evidence type="ECO:0000256" key="2">
    <source>
        <dbReference type="ARBA" id="ARBA00022630"/>
    </source>
</evidence>
<evidence type="ECO:0000256" key="7">
    <source>
        <dbReference type="PIRSR" id="PIRSR625650-4"/>
    </source>
</evidence>
<dbReference type="SUPFAM" id="SSF55103">
    <property type="entry name" value="FAD-linked oxidases, C-terminal domain"/>
    <property type="match status" value="1"/>
</dbReference>
<dbReference type="Gene3D" id="1.10.45.10">
    <property type="entry name" value="Vanillyl-alcohol Oxidase, Chain A, domain 4"/>
    <property type="match status" value="1"/>
</dbReference>
<dbReference type="AlphaFoldDB" id="A0AAU6Q6L1"/>
<dbReference type="SUPFAM" id="SSF56176">
    <property type="entry name" value="FAD-binding/transporter-associated domain-like"/>
    <property type="match status" value="1"/>
</dbReference>
<name>A0AAU6Q6L1_9DEIO</name>
<comment type="similarity">
    <text evidence="1">Belongs to the FAD-binding oxidoreductase/transferase type 4 family.</text>
</comment>
<evidence type="ECO:0000256" key="3">
    <source>
        <dbReference type="ARBA" id="ARBA00022827"/>
    </source>
</evidence>
<evidence type="ECO:0000256" key="6">
    <source>
        <dbReference type="PIRSR" id="PIRSR625650-3"/>
    </source>
</evidence>
<feature type="domain" description="FAD-binding PCMH-type" evidence="8">
    <location>
        <begin position="108"/>
        <end position="290"/>
    </location>
</feature>
<dbReference type="GO" id="GO:0008610">
    <property type="term" value="P:lipid biosynthetic process"/>
    <property type="evidence" value="ECO:0007669"/>
    <property type="project" value="InterPro"/>
</dbReference>
<dbReference type="GO" id="GO:0008609">
    <property type="term" value="F:alkylglycerone-phosphate synthase activity"/>
    <property type="evidence" value="ECO:0007669"/>
    <property type="project" value="InterPro"/>
</dbReference>
<dbReference type="Gene3D" id="3.30.300.330">
    <property type="match status" value="1"/>
</dbReference>
<evidence type="ECO:0000313" key="9">
    <source>
        <dbReference type="EMBL" id="WYF46264.1"/>
    </source>
</evidence>
<accession>A0AAU6Q6L1</accession>
<evidence type="ECO:0000259" key="8">
    <source>
        <dbReference type="PROSITE" id="PS51387"/>
    </source>
</evidence>
<feature type="binding site" evidence="6">
    <location>
        <begin position="140"/>
        <end position="146"/>
    </location>
    <ligand>
        <name>FAD</name>
        <dbReference type="ChEBI" id="CHEBI:57692"/>
    </ligand>
</feature>
<feature type="binding site" evidence="6">
    <location>
        <begin position="274"/>
        <end position="280"/>
    </location>
    <ligand>
        <name>FAD</name>
        <dbReference type="ChEBI" id="CHEBI:57692"/>
    </ligand>
</feature>
<evidence type="ECO:0000256" key="5">
    <source>
        <dbReference type="PIRSR" id="PIRSR625650-2"/>
    </source>
</evidence>
<dbReference type="InterPro" id="IPR016164">
    <property type="entry name" value="FAD-linked_Oxase-like_C"/>
</dbReference>
<dbReference type="PANTHER" id="PTHR46568:SF1">
    <property type="entry name" value="ALKYLDIHYDROXYACETONEPHOSPHATE SYNTHASE, PEROXISOMAL"/>
    <property type="match status" value="1"/>
</dbReference>
<protein>
    <submittedName>
        <fullName evidence="9">FAD-binding oxidoreductase</fullName>
    </submittedName>
</protein>
<organism evidence="9">
    <name type="scientific">Deinococcus sp. VB142</name>
    <dbReference type="NCBI Taxonomy" id="3112952"/>
    <lineage>
        <taxon>Bacteria</taxon>
        <taxon>Thermotogati</taxon>
        <taxon>Deinococcota</taxon>
        <taxon>Deinococci</taxon>
        <taxon>Deinococcales</taxon>
        <taxon>Deinococcaceae</taxon>
        <taxon>Deinococcus</taxon>
    </lineage>
</organism>
<sequence length="557" mass="59445">MNANERLTELPRRSVWNGWGDPAKVHGLDERSWGFLTREIGAQPRLLPERPVPLGNLKLPGSRLSQAALTAFREALGEAHVSQERQDLAEHLGGKSYPDLYRARQGDGTHAPDVVVFPADEGEVQAVMDICAAHDLALIPFGGGTSVVGGVEGARGGKRAAVSLDLRRLNRLVHLDPQSEVATFGAGMRGPEAEAALQPYGFTLGHYPQSHQQATIGGYVATRSAGQASTGYGRVDENVLGARVVTPRGVLVAGGRSPASAAGPKLLDLMVGSEGAFGVITEATLRVHRLPSDKRRACWSFSSFHAAAAALRELAQHLGPHLMPDVCRLSDSEETRVTLALAGQAGAALQKYAALRGQKAPCLAIFLWEGNDAASLDWRKTQSERVLARHGGLRLPALVAEKWEQGRFSGPYLRDDLMGHGLFVETLETATTWARLEGTYQAVGQAIAGTLREMGTPAVVQCHVSHVYAAGASLYYTFLSKEAADPLAQWEAVKRAAGQAILDSGATITHHHAVGTAHREELASEVGDLGLGLLKAVKRELDPQGILNPGKLLAEQD</sequence>
<dbReference type="InterPro" id="IPR036318">
    <property type="entry name" value="FAD-bd_PCMH-like_sf"/>
</dbReference>